<sequence>MKNAMCIAVAFFCLISTAFCQVETEEKFEDLIQYFNRIDWRIQKVNDLVNNVRWNENDLRLIKYETDHLSKLVDAGVAQLEPQIDPEEFKALADSLKDSLKALGDIAEQNKTKEIKPQANDVFKKYADFKFSFRKLTVEEMQ</sequence>
<name>A0A3A4RE65_9BACT</name>
<organism evidence="2 3">
    <name type="scientific">Candidatus Auribacter fodinae</name>
    <dbReference type="NCBI Taxonomy" id="2093366"/>
    <lineage>
        <taxon>Bacteria</taxon>
        <taxon>Pseudomonadati</taxon>
        <taxon>Candidatus Auribacterota</taxon>
        <taxon>Candidatus Auribacteria</taxon>
        <taxon>Candidatus Auribacterales</taxon>
        <taxon>Candidatus Auribacteraceae</taxon>
        <taxon>Candidatus Auribacter</taxon>
    </lineage>
</organism>
<evidence type="ECO:0000313" key="2">
    <source>
        <dbReference type="EMBL" id="RJP59861.1"/>
    </source>
</evidence>
<evidence type="ECO:0000256" key="1">
    <source>
        <dbReference type="SAM" id="SignalP"/>
    </source>
</evidence>
<proteinExistence type="predicted"/>
<gene>
    <name evidence="2" type="ORF">C4541_05240</name>
</gene>
<feature type="chain" id="PRO_5017385371" evidence="1">
    <location>
        <begin position="21"/>
        <end position="142"/>
    </location>
</feature>
<dbReference type="EMBL" id="QZJZ01000040">
    <property type="protein sequence ID" value="RJP59861.1"/>
    <property type="molecule type" value="Genomic_DNA"/>
</dbReference>
<protein>
    <submittedName>
        <fullName evidence="2">Uncharacterized protein</fullName>
    </submittedName>
</protein>
<dbReference type="AlphaFoldDB" id="A0A3A4RE65"/>
<feature type="signal peptide" evidence="1">
    <location>
        <begin position="1"/>
        <end position="20"/>
    </location>
</feature>
<dbReference type="Proteomes" id="UP000266426">
    <property type="component" value="Unassembled WGS sequence"/>
</dbReference>
<keyword evidence="1" id="KW-0732">Signal</keyword>
<comment type="caution">
    <text evidence="2">The sequence shown here is derived from an EMBL/GenBank/DDBJ whole genome shotgun (WGS) entry which is preliminary data.</text>
</comment>
<accession>A0A3A4RE65</accession>
<evidence type="ECO:0000313" key="3">
    <source>
        <dbReference type="Proteomes" id="UP000266426"/>
    </source>
</evidence>
<reference evidence="2 3" key="1">
    <citation type="journal article" date="2017" name="ISME J.">
        <title>Energy and carbon metabolisms in a deep terrestrial subsurface fluid microbial community.</title>
        <authorList>
            <person name="Momper L."/>
            <person name="Jungbluth S.P."/>
            <person name="Lee M.D."/>
            <person name="Amend J.P."/>
        </authorList>
    </citation>
    <scope>NUCLEOTIDE SEQUENCE [LARGE SCALE GENOMIC DNA]</scope>
    <source>
        <strain evidence="2">SURF_26</strain>
    </source>
</reference>